<keyword evidence="8" id="KW-1185">Reference proteome</keyword>
<evidence type="ECO:0000256" key="1">
    <source>
        <dbReference type="ARBA" id="ARBA00001911"/>
    </source>
</evidence>
<gene>
    <name evidence="7" type="ORF">C4K88_04845</name>
</gene>
<dbReference type="InterPro" id="IPR036291">
    <property type="entry name" value="NAD(P)-bd_dom_sf"/>
</dbReference>
<evidence type="ECO:0000256" key="4">
    <source>
        <dbReference type="ARBA" id="ARBA00023239"/>
    </source>
</evidence>
<dbReference type="GO" id="GO:0005737">
    <property type="term" value="C:cytoplasm"/>
    <property type="evidence" value="ECO:0007669"/>
    <property type="project" value="TreeGrafter"/>
</dbReference>
<dbReference type="Pfam" id="PF01370">
    <property type="entry name" value="Epimerase"/>
    <property type="match status" value="1"/>
</dbReference>
<dbReference type="OrthoDB" id="9801785at2"/>
<accession>A0A2S5IZJ5</accession>
<dbReference type="SUPFAM" id="SSF51735">
    <property type="entry name" value="NAD(P)-binding Rossmann-fold domains"/>
    <property type="match status" value="1"/>
</dbReference>
<evidence type="ECO:0000313" key="8">
    <source>
        <dbReference type="Proteomes" id="UP000239297"/>
    </source>
</evidence>
<dbReference type="PANTHER" id="PTHR43078:SF6">
    <property type="entry name" value="UDP-GLUCURONIC ACID DECARBOXYLASE 1"/>
    <property type="match status" value="1"/>
</dbReference>
<keyword evidence="2" id="KW-0210">Decarboxylase</keyword>
<dbReference type="AlphaFoldDB" id="A0A2S5IZJ5"/>
<dbReference type="RefSeq" id="WP_104120505.1">
    <property type="nucleotide sequence ID" value="NZ_PRKW01000002.1"/>
</dbReference>
<evidence type="ECO:0000313" key="7">
    <source>
        <dbReference type="EMBL" id="PPB50012.1"/>
    </source>
</evidence>
<evidence type="ECO:0000256" key="3">
    <source>
        <dbReference type="ARBA" id="ARBA00023027"/>
    </source>
</evidence>
<dbReference type="InterPro" id="IPR044516">
    <property type="entry name" value="UXS-like"/>
</dbReference>
<comment type="caution">
    <text evidence="7">The sequence shown here is derived from an EMBL/GenBank/DDBJ whole genome shotgun (WGS) entry which is preliminary data.</text>
</comment>
<dbReference type="Proteomes" id="UP000239297">
    <property type="component" value="Unassembled WGS sequence"/>
</dbReference>
<organism evidence="7 8">
    <name type="scientific">Arthrobacter pityocampae</name>
    <dbReference type="NCBI Taxonomy" id="547334"/>
    <lineage>
        <taxon>Bacteria</taxon>
        <taxon>Bacillati</taxon>
        <taxon>Actinomycetota</taxon>
        <taxon>Actinomycetes</taxon>
        <taxon>Micrococcales</taxon>
        <taxon>Micrococcaceae</taxon>
        <taxon>Arthrobacter</taxon>
    </lineage>
</organism>
<dbReference type="GO" id="GO:0070403">
    <property type="term" value="F:NAD+ binding"/>
    <property type="evidence" value="ECO:0007669"/>
    <property type="project" value="InterPro"/>
</dbReference>
<dbReference type="GO" id="GO:0048040">
    <property type="term" value="F:UDP-glucuronate decarboxylase activity"/>
    <property type="evidence" value="ECO:0007669"/>
    <property type="project" value="TreeGrafter"/>
</dbReference>
<feature type="domain" description="NAD-dependent epimerase/dehydratase" evidence="6">
    <location>
        <begin position="4"/>
        <end position="233"/>
    </location>
</feature>
<feature type="region of interest" description="Disordered" evidence="5">
    <location>
        <begin position="127"/>
        <end position="147"/>
    </location>
</feature>
<evidence type="ECO:0000256" key="5">
    <source>
        <dbReference type="SAM" id="MobiDB-lite"/>
    </source>
</evidence>
<sequence>MRTTIVGGAGFIGSHLAEYLLGAGDTVTVLDDFSSGTPQNLKGCRGNPAFTLHEGSSRDGTAVRRVVDGADRVFHLAGASRPEPDRDRPPGSSHTGGQGIRAVLDACLAADTELLLASSGRVAGTAAAERSSGLPSGGPSTQRRDDAVVSSSEEALAYAHWHTDGLKVSIVRLFTVAGPRQTRRYGGIIPELVACALRNDPLLVPGDGRRARCYSYVGDIVPAMARIIAEPAARGLVLDLGGVQEVSDLALAHRTVQLLGSRSRITLVPDGGSPRTAEDTRCGAPDCTLARRLARFNPACSLDTIILKVAKDVLSAAANGVHAAGVPLREPALEG</sequence>
<dbReference type="Gene3D" id="3.40.50.720">
    <property type="entry name" value="NAD(P)-binding Rossmann-like Domain"/>
    <property type="match status" value="1"/>
</dbReference>
<comment type="cofactor">
    <cofactor evidence="1">
        <name>NAD(+)</name>
        <dbReference type="ChEBI" id="CHEBI:57540"/>
    </cofactor>
</comment>
<dbReference type="PANTHER" id="PTHR43078">
    <property type="entry name" value="UDP-GLUCURONIC ACID DECARBOXYLASE-RELATED"/>
    <property type="match status" value="1"/>
</dbReference>
<evidence type="ECO:0000259" key="6">
    <source>
        <dbReference type="Pfam" id="PF01370"/>
    </source>
</evidence>
<evidence type="ECO:0000256" key="2">
    <source>
        <dbReference type="ARBA" id="ARBA00022793"/>
    </source>
</evidence>
<keyword evidence="4" id="KW-0456">Lyase</keyword>
<name>A0A2S5IZJ5_9MICC</name>
<proteinExistence type="predicted"/>
<dbReference type="GO" id="GO:0042732">
    <property type="term" value="P:D-xylose metabolic process"/>
    <property type="evidence" value="ECO:0007669"/>
    <property type="project" value="InterPro"/>
</dbReference>
<feature type="region of interest" description="Disordered" evidence="5">
    <location>
        <begin position="77"/>
        <end position="97"/>
    </location>
</feature>
<dbReference type="EMBL" id="PRKW01000002">
    <property type="protein sequence ID" value="PPB50012.1"/>
    <property type="molecule type" value="Genomic_DNA"/>
</dbReference>
<reference evidence="7 8" key="1">
    <citation type="journal article" date="2014" name="Int. J. Syst. Evol. Microbiol.">
        <title>Arthrobacter pityocampae sp. nov., isolated from Thaumetopoea pityocampa (Lep., Thaumetopoeidae).</title>
        <authorList>
            <person name="Ince I.A."/>
            <person name="Demirbag Z."/>
            <person name="Kati H."/>
        </authorList>
    </citation>
    <scope>NUCLEOTIDE SEQUENCE [LARGE SCALE GENOMIC DNA]</scope>
    <source>
        <strain evidence="7 8">Tp2</strain>
    </source>
</reference>
<keyword evidence="3" id="KW-0520">NAD</keyword>
<dbReference type="InterPro" id="IPR001509">
    <property type="entry name" value="Epimerase_deHydtase"/>
</dbReference>
<protein>
    <submittedName>
        <fullName evidence="7">Nucleoside-diphosphate sugar epimerase</fullName>
    </submittedName>
</protein>